<dbReference type="AlphaFoldDB" id="A0A0D7AMS5"/>
<keyword evidence="5" id="KW-1185">Reference proteome</keyword>
<protein>
    <recommendedName>
        <fullName evidence="2">Autophagy-related protein 101</fullName>
    </recommendedName>
</protein>
<evidence type="ECO:0000313" key="5">
    <source>
        <dbReference type="Proteomes" id="UP000054144"/>
    </source>
</evidence>
<dbReference type="GO" id="GO:1990316">
    <property type="term" value="C:Atg1/ULK1 kinase complex"/>
    <property type="evidence" value="ECO:0007669"/>
    <property type="project" value="TreeGrafter"/>
</dbReference>
<dbReference type="Proteomes" id="UP000054144">
    <property type="component" value="Unassembled WGS sequence"/>
</dbReference>
<reference evidence="4 5" key="1">
    <citation type="journal article" date="2015" name="Fungal Genet. Biol.">
        <title>Evolution of novel wood decay mechanisms in Agaricales revealed by the genome sequences of Fistulina hepatica and Cylindrobasidium torrendii.</title>
        <authorList>
            <person name="Floudas D."/>
            <person name="Held B.W."/>
            <person name="Riley R."/>
            <person name="Nagy L.G."/>
            <person name="Koehler G."/>
            <person name="Ransdell A.S."/>
            <person name="Younus H."/>
            <person name="Chow J."/>
            <person name="Chiniquy J."/>
            <person name="Lipzen A."/>
            <person name="Tritt A."/>
            <person name="Sun H."/>
            <person name="Haridas S."/>
            <person name="LaButti K."/>
            <person name="Ohm R.A."/>
            <person name="Kues U."/>
            <person name="Blanchette R.A."/>
            <person name="Grigoriev I.V."/>
            <person name="Minto R.E."/>
            <person name="Hibbett D.S."/>
        </authorList>
    </citation>
    <scope>NUCLEOTIDE SEQUENCE [LARGE SCALE GENOMIC DNA]</scope>
    <source>
        <strain evidence="4 5">ATCC 64428</strain>
    </source>
</reference>
<gene>
    <name evidence="4" type="ORF">FISHEDRAFT_34244</name>
</gene>
<dbReference type="EMBL" id="KN881629">
    <property type="protein sequence ID" value="KIY52867.1"/>
    <property type="molecule type" value="Genomic_DNA"/>
</dbReference>
<dbReference type="GO" id="GO:0000407">
    <property type="term" value="C:phagophore assembly site"/>
    <property type="evidence" value="ECO:0007669"/>
    <property type="project" value="TreeGrafter"/>
</dbReference>
<dbReference type="GO" id="GO:0000045">
    <property type="term" value="P:autophagosome assembly"/>
    <property type="evidence" value="ECO:0007669"/>
    <property type="project" value="TreeGrafter"/>
</dbReference>
<accession>A0A0D7AMS5</accession>
<evidence type="ECO:0000256" key="1">
    <source>
        <dbReference type="ARBA" id="ARBA00007130"/>
    </source>
</evidence>
<dbReference type="Pfam" id="PF07855">
    <property type="entry name" value="ATG101"/>
    <property type="match status" value="1"/>
</dbReference>
<dbReference type="InterPro" id="IPR012445">
    <property type="entry name" value="ATG101"/>
</dbReference>
<sequence length="184" mass="20878">MSQERYPTITIDLTLDRSTAKDVVHGVLHAILFHRLFGIVKPQTFEILDVTLPGVSDPNIEKLVYDKVGVYWRGIDAAPNKRGQIIVTFSEKRPKKSWFQVYMGEEEVPWEKWIINTELKQPKTERDRQDFSAELSAALRRAVMTMLTHTSSDDGRAAVPLITNQDLSPFPLRIAICIGGEEIG</sequence>
<name>A0A0D7AMS5_9AGAR</name>
<proteinExistence type="inferred from homology"/>
<dbReference type="OrthoDB" id="10259639at2759"/>
<dbReference type="PANTHER" id="PTHR13292:SF0">
    <property type="entry name" value="AUTOPHAGY-RELATED PROTEIN 101"/>
    <property type="match status" value="1"/>
</dbReference>
<keyword evidence="3" id="KW-0072">Autophagy</keyword>
<dbReference type="PANTHER" id="PTHR13292">
    <property type="entry name" value="AUTOPHAGY-RELATED PROTEIN 101"/>
    <property type="match status" value="1"/>
</dbReference>
<evidence type="ECO:0000313" key="4">
    <source>
        <dbReference type="EMBL" id="KIY52867.1"/>
    </source>
</evidence>
<evidence type="ECO:0000256" key="2">
    <source>
        <dbReference type="ARBA" id="ARBA00018874"/>
    </source>
</evidence>
<organism evidence="4 5">
    <name type="scientific">Fistulina hepatica ATCC 64428</name>
    <dbReference type="NCBI Taxonomy" id="1128425"/>
    <lineage>
        <taxon>Eukaryota</taxon>
        <taxon>Fungi</taxon>
        <taxon>Dikarya</taxon>
        <taxon>Basidiomycota</taxon>
        <taxon>Agaricomycotina</taxon>
        <taxon>Agaricomycetes</taxon>
        <taxon>Agaricomycetidae</taxon>
        <taxon>Agaricales</taxon>
        <taxon>Fistulinaceae</taxon>
        <taxon>Fistulina</taxon>
    </lineage>
</organism>
<comment type="similarity">
    <text evidence="1">Belongs to the ATG101 family.</text>
</comment>
<evidence type="ECO:0000256" key="3">
    <source>
        <dbReference type="ARBA" id="ARBA00023006"/>
    </source>
</evidence>
<dbReference type="GO" id="GO:0019901">
    <property type="term" value="F:protein kinase binding"/>
    <property type="evidence" value="ECO:0007669"/>
    <property type="project" value="TreeGrafter"/>
</dbReference>